<protein>
    <submittedName>
        <fullName evidence="2">Uncharacterized protein</fullName>
    </submittedName>
</protein>
<reference evidence="2" key="2">
    <citation type="submission" date="2023-05" db="EMBL/GenBank/DDBJ databases">
        <authorList>
            <person name="Fouks B."/>
        </authorList>
    </citation>
    <scope>NUCLEOTIDE SEQUENCE</scope>
    <source>
        <strain evidence="2">Stay&amp;Tobe</strain>
        <tissue evidence="2">Testes</tissue>
    </source>
</reference>
<dbReference type="Proteomes" id="UP001233999">
    <property type="component" value="Unassembled WGS sequence"/>
</dbReference>
<gene>
    <name evidence="2" type="ORF">L9F63_002844</name>
</gene>
<reference evidence="2" key="1">
    <citation type="journal article" date="2023" name="IScience">
        <title>Live-bearing cockroach genome reveals convergent evolutionary mechanisms linked to viviparity in insects and beyond.</title>
        <authorList>
            <person name="Fouks B."/>
            <person name="Harrison M.C."/>
            <person name="Mikhailova A.A."/>
            <person name="Marchal E."/>
            <person name="English S."/>
            <person name="Carruthers M."/>
            <person name="Jennings E.C."/>
            <person name="Chiamaka E.L."/>
            <person name="Frigard R.A."/>
            <person name="Pippel M."/>
            <person name="Attardo G.M."/>
            <person name="Benoit J.B."/>
            <person name="Bornberg-Bauer E."/>
            <person name="Tobe S.S."/>
        </authorList>
    </citation>
    <scope>NUCLEOTIDE SEQUENCE</scope>
    <source>
        <strain evidence="2">Stay&amp;Tobe</strain>
    </source>
</reference>
<keyword evidence="1" id="KW-0812">Transmembrane</keyword>
<keyword evidence="3" id="KW-1185">Reference proteome</keyword>
<evidence type="ECO:0000313" key="3">
    <source>
        <dbReference type="Proteomes" id="UP001233999"/>
    </source>
</evidence>
<feature type="non-terminal residue" evidence="2">
    <location>
        <position position="1"/>
    </location>
</feature>
<keyword evidence="1" id="KW-0472">Membrane</keyword>
<evidence type="ECO:0000313" key="2">
    <source>
        <dbReference type="EMBL" id="KAJ9585361.1"/>
    </source>
</evidence>
<keyword evidence="1" id="KW-1133">Transmembrane helix</keyword>
<sequence>AVFIFCKAAVMSRSAYAHDNYFMIFICKLNLMELSFQLNLIFVSSGNSVTVRNRAFLISTLGIGSFFLLS</sequence>
<dbReference type="AlphaFoldDB" id="A0AAD7ZRV5"/>
<organism evidence="2 3">
    <name type="scientific">Diploptera punctata</name>
    <name type="common">Pacific beetle cockroach</name>
    <dbReference type="NCBI Taxonomy" id="6984"/>
    <lineage>
        <taxon>Eukaryota</taxon>
        <taxon>Metazoa</taxon>
        <taxon>Ecdysozoa</taxon>
        <taxon>Arthropoda</taxon>
        <taxon>Hexapoda</taxon>
        <taxon>Insecta</taxon>
        <taxon>Pterygota</taxon>
        <taxon>Neoptera</taxon>
        <taxon>Polyneoptera</taxon>
        <taxon>Dictyoptera</taxon>
        <taxon>Blattodea</taxon>
        <taxon>Blaberoidea</taxon>
        <taxon>Blaberidae</taxon>
        <taxon>Diplopterinae</taxon>
        <taxon>Diploptera</taxon>
    </lineage>
</organism>
<feature type="transmembrane region" description="Helical" evidence="1">
    <location>
        <begin position="21"/>
        <end position="45"/>
    </location>
</feature>
<evidence type="ECO:0000256" key="1">
    <source>
        <dbReference type="SAM" id="Phobius"/>
    </source>
</evidence>
<feature type="non-terminal residue" evidence="2">
    <location>
        <position position="70"/>
    </location>
</feature>
<comment type="caution">
    <text evidence="2">The sequence shown here is derived from an EMBL/GenBank/DDBJ whole genome shotgun (WGS) entry which is preliminary data.</text>
</comment>
<name>A0AAD7ZRV5_DIPPU</name>
<accession>A0AAD7ZRV5</accession>
<dbReference type="EMBL" id="JASPKZ010007279">
    <property type="protein sequence ID" value="KAJ9585361.1"/>
    <property type="molecule type" value="Genomic_DNA"/>
</dbReference>
<proteinExistence type="predicted"/>